<feature type="binding site" evidence="11">
    <location>
        <position position="148"/>
    </location>
    <ligand>
        <name>a divalent metal cation</name>
        <dbReference type="ChEBI" id="CHEBI:60240"/>
    </ligand>
</feature>
<comment type="function">
    <text evidence="10 11">Involved in the heme biosynthesis. Catalyzes the aerobic oxidative decarboxylation of propionate groups of rings A and B of coproporphyrinogen-III to yield the vinyl groups in protoporphyrinogen-IX.</text>
</comment>
<feature type="binding site" evidence="11">
    <location>
        <position position="99"/>
    </location>
    <ligand>
        <name>a divalent metal cation</name>
        <dbReference type="ChEBI" id="CHEBI:60240"/>
    </ligand>
</feature>
<dbReference type="PRINTS" id="PR00073">
    <property type="entry name" value="COPRGNOXDASE"/>
</dbReference>
<gene>
    <name evidence="11 12" type="primary">hemF</name>
    <name evidence="12" type="ORF">FPL22_00640</name>
</gene>
<dbReference type="FunFam" id="3.40.1500.10:FF:000001">
    <property type="entry name" value="Oxygen-dependent coproporphyrinogen-III oxidase"/>
    <property type="match status" value="1"/>
</dbReference>
<dbReference type="PANTHER" id="PTHR10755">
    <property type="entry name" value="COPROPORPHYRINOGEN III OXIDASE, MITOCHONDRIAL"/>
    <property type="match status" value="1"/>
</dbReference>
<reference evidence="12 13" key="1">
    <citation type="submission" date="2019-07" db="EMBL/GenBank/DDBJ databases">
        <title>Description of 53C-WASEF.</title>
        <authorList>
            <person name="Pitt A."/>
            <person name="Hahn M.W."/>
        </authorList>
    </citation>
    <scope>NUCLEOTIDE SEQUENCE [LARGE SCALE GENOMIC DNA]</scope>
    <source>
        <strain evidence="12 13">53C-WASEF</strain>
    </source>
</reference>
<comment type="cofactor">
    <cofactor evidence="11">
        <name>a divalent metal cation</name>
        <dbReference type="ChEBI" id="CHEBI:60240"/>
    </cofactor>
</comment>
<dbReference type="PIRSF" id="PIRSF000166">
    <property type="entry name" value="Coproporphyri_ox"/>
    <property type="match status" value="1"/>
</dbReference>
<dbReference type="SUPFAM" id="SSF102886">
    <property type="entry name" value="Coproporphyrinogen III oxidase"/>
    <property type="match status" value="1"/>
</dbReference>
<dbReference type="Gene3D" id="3.40.1500.10">
    <property type="entry name" value="Coproporphyrinogen III oxidase, aerobic"/>
    <property type="match status" value="1"/>
</dbReference>
<evidence type="ECO:0000256" key="10">
    <source>
        <dbReference type="ARBA" id="ARBA00059657"/>
    </source>
</evidence>
<dbReference type="UniPathway" id="UPA00251">
    <property type="reaction ID" value="UER00322"/>
</dbReference>
<comment type="pathway">
    <text evidence="2 11">Porphyrin-containing compound metabolism; protoporphyrin-IX biosynthesis; protoporphyrinogen-IX from coproporphyrinogen-III (O2 route): step 1/1.</text>
</comment>
<evidence type="ECO:0000256" key="11">
    <source>
        <dbReference type="HAMAP-Rule" id="MF_00333"/>
    </source>
</evidence>
<dbReference type="GO" id="GO:0004109">
    <property type="term" value="F:coproporphyrinogen oxidase activity"/>
    <property type="evidence" value="ECO:0007669"/>
    <property type="project" value="UniProtKB-UniRule"/>
</dbReference>
<dbReference type="OrthoDB" id="9777553at2"/>
<evidence type="ECO:0000256" key="2">
    <source>
        <dbReference type="ARBA" id="ARBA00005168"/>
    </source>
</evidence>
<evidence type="ECO:0000256" key="7">
    <source>
        <dbReference type="ARBA" id="ARBA00023133"/>
    </source>
</evidence>
<comment type="subunit">
    <text evidence="4 11">Homodimer.</text>
</comment>
<comment type="catalytic activity">
    <reaction evidence="9 11">
        <text>coproporphyrinogen III + O2 + 2 H(+) = protoporphyrinogen IX + 2 CO2 + 2 H2O</text>
        <dbReference type="Rhea" id="RHEA:18257"/>
        <dbReference type="ChEBI" id="CHEBI:15377"/>
        <dbReference type="ChEBI" id="CHEBI:15378"/>
        <dbReference type="ChEBI" id="CHEBI:15379"/>
        <dbReference type="ChEBI" id="CHEBI:16526"/>
        <dbReference type="ChEBI" id="CHEBI:57307"/>
        <dbReference type="ChEBI" id="CHEBI:57309"/>
        <dbReference type="EC" id="1.3.3.3"/>
    </reaction>
</comment>
<dbReference type="HAMAP" id="MF_00333">
    <property type="entry name" value="Coprogen_oxidas"/>
    <property type="match status" value="1"/>
</dbReference>
<feature type="binding site" evidence="11">
    <location>
        <begin position="261"/>
        <end position="263"/>
    </location>
    <ligand>
        <name>substrate</name>
    </ligand>
</feature>
<accession>A0A556QMJ7</accession>
<organism evidence="12 13">
    <name type="scientific">Rariglobus hedericola</name>
    <dbReference type="NCBI Taxonomy" id="2597822"/>
    <lineage>
        <taxon>Bacteria</taxon>
        <taxon>Pseudomonadati</taxon>
        <taxon>Verrucomicrobiota</taxon>
        <taxon>Opitutia</taxon>
        <taxon>Opitutales</taxon>
        <taxon>Opitutaceae</taxon>
        <taxon>Rariglobus</taxon>
    </lineage>
</organism>
<dbReference type="Pfam" id="PF01218">
    <property type="entry name" value="Coprogen_oxidas"/>
    <property type="match status" value="1"/>
</dbReference>
<feature type="binding site" evidence="11">
    <location>
        <begin position="111"/>
        <end position="113"/>
    </location>
    <ligand>
        <name>substrate</name>
    </ligand>
</feature>
<evidence type="ECO:0000256" key="8">
    <source>
        <dbReference type="ARBA" id="ARBA00023244"/>
    </source>
</evidence>
<feature type="binding site" evidence="11">
    <location>
        <position position="95"/>
    </location>
    <ligand>
        <name>substrate</name>
    </ligand>
</feature>
<name>A0A556QMJ7_9BACT</name>
<keyword evidence="13" id="KW-1185">Reference proteome</keyword>
<dbReference type="PANTHER" id="PTHR10755:SF0">
    <property type="entry name" value="OXYGEN-DEPENDENT COPROPORPHYRINOGEN-III OXIDASE, MITOCHONDRIAL"/>
    <property type="match status" value="1"/>
</dbReference>
<evidence type="ECO:0000256" key="1">
    <source>
        <dbReference type="ARBA" id="ARBA00004496"/>
    </source>
</evidence>
<dbReference type="RefSeq" id="WP_144228189.1">
    <property type="nucleotide sequence ID" value="NZ_CBCRVV010000001.1"/>
</dbReference>
<dbReference type="GO" id="GO:0005737">
    <property type="term" value="C:cytoplasm"/>
    <property type="evidence" value="ECO:0007669"/>
    <property type="project" value="UniProtKB-SubCell"/>
</dbReference>
<evidence type="ECO:0000256" key="5">
    <source>
        <dbReference type="ARBA" id="ARBA00022490"/>
    </source>
</evidence>
<dbReference type="InterPro" id="IPR001260">
    <property type="entry name" value="Coprogen_oxidase_aer"/>
</dbReference>
<keyword evidence="7 11" id="KW-0350">Heme biosynthesis</keyword>
<dbReference type="InterPro" id="IPR018375">
    <property type="entry name" value="Coprogen_oxidase_CS"/>
</dbReference>
<comment type="subcellular location">
    <subcellularLocation>
        <location evidence="1 11">Cytoplasm</location>
    </subcellularLocation>
</comment>
<dbReference type="EC" id="1.3.3.3" evidence="11"/>
<feature type="site" description="Important for dimerization" evidence="11">
    <location>
        <position position="178"/>
    </location>
</feature>
<feature type="binding site" evidence="11">
    <location>
        <position position="178"/>
    </location>
    <ligand>
        <name>a divalent metal cation</name>
        <dbReference type="ChEBI" id="CHEBI:60240"/>
    </ligand>
</feature>
<feature type="region of interest" description="Important for dimerization" evidence="11">
    <location>
        <begin position="243"/>
        <end position="278"/>
    </location>
</feature>
<evidence type="ECO:0000256" key="3">
    <source>
        <dbReference type="ARBA" id="ARBA00010644"/>
    </source>
</evidence>
<evidence type="ECO:0000313" key="12">
    <source>
        <dbReference type="EMBL" id="TSJ77847.1"/>
    </source>
</evidence>
<keyword evidence="8 11" id="KW-0627">Porphyrin biosynthesis</keyword>
<sequence length="305" mass="34344">MSTAPDLSAVKAYLLDLQDRICRALESEDGSAVFAEDPWTRAEGGGGRSRVMADGSVFEKAGVGFSHVFGTQLPPSATAHRPELAGKPWQALGVSLVIHPRNPYVPTSHANVRFFIADPDGPNPVWWFGGGFDLTPYYGFEDDCAHWHRTARDAVAPFGDDLYPKWKKWCDDYFFLKHRGEPRGIGGLFFDDFNALGFESCFAVFRAVGNAFIPSYQPIVAHRKAAPYGERERDWQLYRRGRYVEFNLVWDRGTHFGLQSGGRTESILMSLPPLVSFKYNYSPEPGTEEARLHTDFLRPRDWAAL</sequence>
<feature type="active site" description="Proton donor" evidence="11">
    <location>
        <position position="109"/>
    </location>
</feature>
<dbReference type="AlphaFoldDB" id="A0A556QMJ7"/>
<dbReference type="EMBL" id="VMBG01000001">
    <property type="protein sequence ID" value="TSJ77847.1"/>
    <property type="molecule type" value="Genomic_DNA"/>
</dbReference>
<feature type="binding site" evidence="11">
    <location>
        <position position="109"/>
    </location>
    <ligand>
        <name>a divalent metal cation</name>
        <dbReference type="ChEBI" id="CHEBI:60240"/>
    </ligand>
</feature>
<comment type="similarity">
    <text evidence="3 11">Belongs to the aerobic coproporphyrinogen-III oxidase family.</text>
</comment>
<evidence type="ECO:0000256" key="9">
    <source>
        <dbReference type="ARBA" id="ARBA00049102"/>
    </source>
</evidence>
<dbReference type="InterPro" id="IPR036406">
    <property type="entry name" value="Coprogen_oxidase_aer_sf"/>
</dbReference>
<dbReference type="PROSITE" id="PS01021">
    <property type="entry name" value="COPROGEN_OXIDASE"/>
    <property type="match status" value="1"/>
</dbReference>
<comment type="caution">
    <text evidence="12">The sequence shown here is derived from an EMBL/GenBank/DDBJ whole genome shotgun (WGS) entry which is preliminary data.</text>
</comment>
<dbReference type="NCBIfam" id="NF003727">
    <property type="entry name" value="PRK05330.1"/>
    <property type="match status" value="1"/>
</dbReference>
<protein>
    <recommendedName>
        <fullName evidence="11">Oxygen-dependent coproporphyrinogen-III oxidase</fullName>
        <shortName evidence="11">CPO</shortName>
        <shortName evidence="11">Coprogen oxidase</shortName>
        <shortName evidence="11">Coproporphyrinogenase</shortName>
        <ecNumber evidence="11">1.3.3.3</ecNumber>
    </recommendedName>
</protein>
<dbReference type="GO" id="GO:0046872">
    <property type="term" value="F:metal ion binding"/>
    <property type="evidence" value="ECO:0007669"/>
    <property type="project" value="UniProtKB-KW"/>
</dbReference>
<keyword evidence="6 11" id="KW-0560">Oxidoreductase</keyword>
<proteinExistence type="inferred from homology"/>
<dbReference type="Proteomes" id="UP000315648">
    <property type="component" value="Unassembled WGS sequence"/>
</dbReference>
<dbReference type="GO" id="GO:0042803">
    <property type="term" value="F:protein homodimerization activity"/>
    <property type="evidence" value="ECO:0007669"/>
    <property type="project" value="UniProtKB-UniRule"/>
</dbReference>
<evidence type="ECO:0000256" key="6">
    <source>
        <dbReference type="ARBA" id="ARBA00023002"/>
    </source>
</evidence>
<evidence type="ECO:0000313" key="13">
    <source>
        <dbReference type="Proteomes" id="UP000315648"/>
    </source>
</evidence>
<dbReference type="GO" id="GO:0006782">
    <property type="term" value="P:protoporphyrinogen IX biosynthetic process"/>
    <property type="evidence" value="ECO:0007669"/>
    <property type="project" value="UniProtKB-UniRule"/>
</dbReference>
<keyword evidence="11" id="KW-0479">Metal-binding</keyword>
<evidence type="ECO:0000256" key="4">
    <source>
        <dbReference type="ARBA" id="ARBA00011738"/>
    </source>
</evidence>
<keyword evidence="5 11" id="KW-0963">Cytoplasm</keyword>